<dbReference type="Proteomes" id="UP001247307">
    <property type="component" value="Unassembled WGS sequence"/>
</dbReference>
<dbReference type="EMBL" id="JAVDUI010000001">
    <property type="protein sequence ID" value="MDR6891917.1"/>
    <property type="molecule type" value="Genomic_DNA"/>
</dbReference>
<proteinExistence type="predicted"/>
<evidence type="ECO:0000313" key="4">
    <source>
        <dbReference type="EMBL" id="MDR6891917.1"/>
    </source>
</evidence>
<sequence>MSSRAAASDPAQNAATPSGPAAQAGTPGSRASLWQFYLFSAIGAFMFFVPITIGGRNTIPLDHIVTWLTSSLHPMAVDLFLLALAAYGTARPFVTGSWRKSFTTKLFAAANVVGLIVAVSLVLGFAPKIIAAKGMGPFLWDKIVTPVGFIVPIGAIFLALLVGYGLMEFMGVFMQPIMRPLFKTPGRSAVDAVASFVGSYSLGLLITDRVYREGKYTGKEAAIIATGFSTVSAAFMVIVAKTLGLMDMWLTYFFVTLFVTFAVTAITVHIPPLSRIPDDVYPGVEPQLEQPVTGSRAKAAWGEVHRVLAETPSLGRNIASNLKDGLGMAGAILPSIMSVGLAGLLLAEHTRVFDWLGWIFRPFTIFLPDSALAAKASAVGIAEMFLPATVAAGSGSTVTKFVIGVVAISAIIFFSALVPCIVATEIPVSIGQLVVIWFERVALTILITTPIAYLVT</sequence>
<protein>
    <submittedName>
        <fullName evidence="4">Nucleoside recognition membrane protein YjiH</fullName>
    </submittedName>
</protein>
<feature type="transmembrane region" description="Helical" evidence="2">
    <location>
        <begin position="75"/>
        <end position="94"/>
    </location>
</feature>
<evidence type="ECO:0000259" key="3">
    <source>
        <dbReference type="Pfam" id="PF07670"/>
    </source>
</evidence>
<keyword evidence="2" id="KW-1133">Transmembrane helix</keyword>
<evidence type="ECO:0000313" key="5">
    <source>
        <dbReference type="Proteomes" id="UP001247307"/>
    </source>
</evidence>
<dbReference type="Pfam" id="PF07670">
    <property type="entry name" value="Gate"/>
    <property type="match status" value="1"/>
</dbReference>
<name>A0AAE3YFR9_9MICC</name>
<dbReference type="AlphaFoldDB" id="A0AAE3YFR9"/>
<feature type="transmembrane region" description="Helical" evidence="2">
    <location>
        <begin position="434"/>
        <end position="455"/>
    </location>
</feature>
<keyword evidence="5" id="KW-1185">Reference proteome</keyword>
<feature type="transmembrane region" description="Helical" evidence="2">
    <location>
        <begin position="146"/>
        <end position="167"/>
    </location>
</feature>
<organism evidence="4 5">
    <name type="scientific">Falsarthrobacter nasiphocae</name>
    <dbReference type="NCBI Taxonomy" id="189863"/>
    <lineage>
        <taxon>Bacteria</taxon>
        <taxon>Bacillati</taxon>
        <taxon>Actinomycetota</taxon>
        <taxon>Actinomycetes</taxon>
        <taxon>Micrococcales</taxon>
        <taxon>Micrococcaceae</taxon>
        <taxon>Falsarthrobacter</taxon>
    </lineage>
</organism>
<keyword evidence="2" id="KW-0812">Transmembrane</keyword>
<dbReference type="InterPro" id="IPR011642">
    <property type="entry name" value="Gate_dom"/>
</dbReference>
<reference evidence="4" key="1">
    <citation type="submission" date="2023-07" db="EMBL/GenBank/DDBJ databases">
        <title>Sequencing the genomes of 1000 actinobacteria strains.</title>
        <authorList>
            <person name="Klenk H.-P."/>
        </authorList>
    </citation>
    <scope>NUCLEOTIDE SEQUENCE</scope>
    <source>
        <strain evidence="4">DSM 13988</strain>
    </source>
</reference>
<feature type="transmembrane region" description="Helical" evidence="2">
    <location>
        <begin position="188"/>
        <end position="206"/>
    </location>
</feature>
<feature type="transmembrane region" description="Helical" evidence="2">
    <location>
        <begin position="221"/>
        <end position="240"/>
    </location>
</feature>
<feature type="compositionally biased region" description="Polar residues" evidence="1">
    <location>
        <begin position="1"/>
        <end position="16"/>
    </location>
</feature>
<feature type="transmembrane region" description="Helical" evidence="2">
    <location>
        <begin position="106"/>
        <end position="126"/>
    </location>
</feature>
<evidence type="ECO:0000256" key="1">
    <source>
        <dbReference type="SAM" id="MobiDB-lite"/>
    </source>
</evidence>
<feature type="region of interest" description="Disordered" evidence="1">
    <location>
        <begin position="1"/>
        <end position="26"/>
    </location>
</feature>
<gene>
    <name evidence="4" type="ORF">J2S35_000857</name>
</gene>
<feature type="transmembrane region" description="Helical" evidence="2">
    <location>
        <begin position="326"/>
        <end position="347"/>
    </location>
</feature>
<keyword evidence="2" id="KW-0472">Membrane</keyword>
<comment type="caution">
    <text evidence="4">The sequence shown here is derived from an EMBL/GenBank/DDBJ whole genome shotgun (WGS) entry which is preliminary data.</text>
</comment>
<feature type="transmembrane region" description="Helical" evidence="2">
    <location>
        <begin position="249"/>
        <end position="270"/>
    </location>
</feature>
<feature type="transmembrane region" description="Helical" evidence="2">
    <location>
        <begin position="36"/>
        <end position="55"/>
    </location>
</feature>
<feature type="domain" description="Nucleoside transporter/FeoB GTPase Gate" evidence="3">
    <location>
        <begin position="147"/>
        <end position="245"/>
    </location>
</feature>
<feature type="transmembrane region" description="Helical" evidence="2">
    <location>
        <begin position="401"/>
        <end position="422"/>
    </location>
</feature>
<accession>A0AAE3YFR9</accession>
<evidence type="ECO:0000256" key="2">
    <source>
        <dbReference type="SAM" id="Phobius"/>
    </source>
</evidence>
<dbReference type="RefSeq" id="WP_309850236.1">
    <property type="nucleotide sequence ID" value="NZ_BAAAIU010000041.1"/>
</dbReference>